<gene>
    <name evidence="3" type="ORF">HNP82_003469</name>
</gene>
<dbReference type="EMBL" id="JACHFW010000026">
    <property type="protein sequence ID" value="MBB5266312.1"/>
    <property type="molecule type" value="Genomic_DNA"/>
</dbReference>
<proteinExistence type="predicted"/>
<keyword evidence="1" id="KW-0812">Transmembrane</keyword>
<sequence>MEDLILILVLSGIGLVTLLVSVWLFYRKKRKTTEKKRACTAECRAAIVDAVNYHVKSKYRLAKAAGAVSVAHLLSGAGGSVGKMASLGVKTATLGLYYYPVYRYTYRGETYEQIGNVPAMEEQARKKVGTELTLFIDPAKPTSFYCLEEEKDYFQQRLAYLIVALLVIAVLIMIGVMWLTI</sequence>
<evidence type="ECO:0000313" key="4">
    <source>
        <dbReference type="Proteomes" id="UP000543642"/>
    </source>
</evidence>
<feature type="domain" description="DUF3592" evidence="2">
    <location>
        <begin position="96"/>
        <end position="144"/>
    </location>
</feature>
<keyword evidence="1" id="KW-0472">Membrane</keyword>
<dbReference type="Proteomes" id="UP000543642">
    <property type="component" value="Unassembled WGS sequence"/>
</dbReference>
<feature type="transmembrane region" description="Helical" evidence="1">
    <location>
        <begin position="158"/>
        <end position="179"/>
    </location>
</feature>
<name>A0A7W8HDC2_9FIRM</name>
<feature type="transmembrane region" description="Helical" evidence="1">
    <location>
        <begin position="6"/>
        <end position="26"/>
    </location>
</feature>
<dbReference type="Pfam" id="PF12158">
    <property type="entry name" value="DUF3592"/>
    <property type="match status" value="1"/>
</dbReference>
<dbReference type="AlphaFoldDB" id="A0A7W8HDC2"/>
<dbReference type="RefSeq" id="WP_183776683.1">
    <property type="nucleotide sequence ID" value="NZ_JACHFW010000026.1"/>
</dbReference>
<organism evidence="3 4">
    <name type="scientific">Catenibacillus scindens</name>
    <dbReference type="NCBI Taxonomy" id="673271"/>
    <lineage>
        <taxon>Bacteria</taxon>
        <taxon>Bacillati</taxon>
        <taxon>Bacillota</taxon>
        <taxon>Clostridia</taxon>
        <taxon>Lachnospirales</taxon>
        <taxon>Lachnospiraceae</taxon>
        <taxon>Catenibacillus</taxon>
    </lineage>
</organism>
<reference evidence="3 4" key="1">
    <citation type="submission" date="2020-08" db="EMBL/GenBank/DDBJ databases">
        <title>Genomic Encyclopedia of Type Strains, Phase IV (KMG-IV): sequencing the most valuable type-strain genomes for metagenomic binning, comparative biology and taxonomic classification.</title>
        <authorList>
            <person name="Goeker M."/>
        </authorList>
    </citation>
    <scope>NUCLEOTIDE SEQUENCE [LARGE SCALE GENOMIC DNA]</scope>
    <source>
        <strain evidence="3 4">DSM 106146</strain>
    </source>
</reference>
<keyword evidence="1" id="KW-1133">Transmembrane helix</keyword>
<evidence type="ECO:0000259" key="2">
    <source>
        <dbReference type="Pfam" id="PF12158"/>
    </source>
</evidence>
<dbReference type="InterPro" id="IPR021994">
    <property type="entry name" value="DUF3592"/>
</dbReference>
<keyword evidence="4" id="KW-1185">Reference proteome</keyword>
<protein>
    <recommendedName>
        <fullName evidence="2">DUF3592 domain-containing protein</fullName>
    </recommendedName>
</protein>
<evidence type="ECO:0000256" key="1">
    <source>
        <dbReference type="SAM" id="Phobius"/>
    </source>
</evidence>
<comment type="caution">
    <text evidence="3">The sequence shown here is derived from an EMBL/GenBank/DDBJ whole genome shotgun (WGS) entry which is preliminary data.</text>
</comment>
<accession>A0A7W8HDC2</accession>
<evidence type="ECO:0000313" key="3">
    <source>
        <dbReference type="EMBL" id="MBB5266312.1"/>
    </source>
</evidence>